<dbReference type="AlphaFoldDB" id="X0ZC19"/>
<organism evidence="1">
    <name type="scientific">marine sediment metagenome</name>
    <dbReference type="NCBI Taxonomy" id="412755"/>
    <lineage>
        <taxon>unclassified sequences</taxon>
        <taxon>metagenomes</taxon>
        <taxon>ecological metagenomes</taxon>
    </lineage>
</organism>
<protein>
    <submittedName>
        <fullName evidence="1">Uncharacterized protein</fullName>
    </submittedName>
</protein>
<comment type="caution">
    <text evidence="1">The sequence shown here is derived from an EMBL/GenBank/DDBJ whole genome shotgun (WGS) entry which is preliminary data.</text>
</comment>
<evidence type="ECO:0000313" key="1">
    <source>
        <dbReference type="EMBL" id="GAG66784.1"/>
    </source>
</evidence>
<reference evidence="1" key="1">
    <citation type="journal article" date="2014" name="Front. Microbiol.">
        <title>High frequency of phylogenetically diverse reductive dehalogenase-homologous genes in deep subseafloor sedimentary metagenomes.</title>
        <authorList>
            <person name="Kawai M."/>
            <person name="Futagami T."/>
            <person name="Toyoda A."/>
            <person name="Takaki Y."/>
            <person name="Nishi S."/>
            <person name="Hori S."/>
            <person name="Arai W."/>
            <person name="Tsubouchi T."/>
            <person name="Morono Y."/>
            <person name="Uchiyama I."/>
            <person name="Ito T."/>
            <person name="Fujiyama A."/>
            <person name="Inagaki F."/>
            <person name="Takami H."/>
        </authorList>
    </citation>
    <scope>NUCLEOTIDE SEQUENCE</scope>
    <source>
        <strain evidence="1">Expedition CK06-06</strain>
    </source>
</reference>
<name>X0ZC19_9ZZZZ</name>
<sequence>MRKNMFYPLHIPILVFIIMILLFSVVYTQTIKVEDTFQWEQDARIIFTNTGGDRVTGDQEFFEELHKTFPGISGWGRPSLLPVLEERLEQVMISNTVFMVRPENLTDLEKVEQKYPNLLPVTFSKLKSYSPPFLYFSRDKQTDKIRGVIISIKVYPSLINVLIKKVPLDTAFWYENGQLQILEEKTEEETAESYQKKSLWEKKWTQEPAPEYIKQRVDNPKDYDVKGLRINADFKVDVGEWRPNFEMNTYWVPAAALGTPDNTNEELLELKGQAEKAKEEINVLFEALAFMHLCTESGIHNAKTQGENGISWEFSKPAEPAIRDGTVNCASAANVIHYLLEDDYDEVGYVWRHTSFDSGDVGGHCTSYIKENGNYYFFDSVSLAEEDSAYPVEDGDGHFYKADLCDLIIQSTPRKYAIFWTQLSTGDEAIFAMFQSPYGPFALGSDGHNLYYPKVFDGANLKIWKDPADSVELLQANYNPKPPTNQYGVKNYADYMPYKDYKKLNKTEKQGEPEIETIPSDG</sequence>
<proteinExistence type="predicted"/>
<gene>
    <name evidence="1" type="ORF">S01H4_01073</name>
</gene>
<dbReference type="EMBL" id="BART01000180">
    <property type="protein sequence ID" value="GAG66784.1"/>
    <property type="molecule type" value="Genomic_DNA"/>
</dbReference>
<accession>X0ZC19</accession>